<dbReference type="EMBL" id="JAQIPB010000001">
    <property type="protein sequence ID" value="MDA7414883.1"/>
    <property type="molecule type" value="Genomic_DNA"/>
</dbReference>
<dbReference type="RefSeq" id="WP_271426158.1">
    <property type="nucleotide sequence ID" value="NZ_JAQIPB010000001.1"/>
</dbReference>
<accession>A0AAE3N5B6</accession>
<dbReference type="PANTHER" id="PTHR43581">
    <property type="entry name" value="ATP/GTP PHOSPHATASE"/>
    <property type="match status" value="1"/>
</dbReference>
<sequence length="655" mass="71927">MAVANRSKLVRITVRNIGCIGNDGVEIELDNVVCLVGKNNAGKSTILRAYELAKGSVQFSESKDRCLFAPVEHPCEVQLEVHIPEGIGNVDAKWKTAKDGLLIVKSRWLWAAPSFEKVRTTWDPTGGPDGQGNWAEDGKAGGADPVFGSRLPRPLRIGSLDDAAKTEEMLLTLALGPLVAGLERERVNPESELSKAIDGVSQRLNALSGAHQEHFNAISGRVAVGFKGVFPRLDVKLAVGAGPLVPKLSELVRAGSSLRVQDGAAETALSQQGTGARRALFWSMLQVHNELSRDNEVRLEFRKRLDKDLTEAERKKVKETAKAKPKDEENQALDEIIATLKAQLQAHNEGAPIPDSPDDPAFPGYLLLIDEPENALHPMAARAAQRHLYKLAESPDWQVIMTTHSPHFVNPFEDHTTIVRLERAGEGEAAPMAPKTYRSDQIEFEGEDKQRLQALQHIDPSFSEVFFGSYPILVEGDTEHAAFMSSIIERQHGLMDRITVIRARGKAILVPLVKVMTHFKIDFGVIHDADSPFNKNGHKNGMWNENGKIREAVLKARAAGLAARHRISVPDFERFLGGEEESKDKPLNTYLAVAKNDALAGRVQTLMTALLESAQHEPFPDNALVDGDYLAWLGGHVQVWAKANNLADDTRFKGA</sequence>
<evidence type="ECO:0000313" key="4">
    <source>
        <dbReference type="Proteomes" id="UP001212602"/>
    </source>
</evidence>
<dbReference type="Pfam" id="PF20469">
    <property type="entry name" value="OLD-like_TOPRIM"/>
    <property type="match status" value="1"/>
</dbReference>
<dbReference type="PANTHER" id="PTHR43581:SF4">
    <property type="entry name" value="ATP_GTP PHOSPHATASE"/>
    <property type="match status" value="1"/>
</dbReference>
<gene>
    <name evidence="3" type="ORF">PGB34_00770</name>
</gene>
<dbReference type="Pfam" id="PF13175">
    <property type="entry name" value="AAA_15"/>
    <property type="match status" value="2"/>
</dbReference>
<proteinExistence type="predicted"/>
<dbReference type="CDD" id="cd00267">
    <property type="entry name" value="ABC_ATPase"/>
    <property type="match status" value="1"/>
</dbReference>
<evidence type="ECO:0000313" key="3">
    <source>
        <dbReference type="EMBL" id="MDA7414883.1"/>
    </source>
</evidence>
<organism evidence="3 4">
    <name type="scientific">Xenophilus arseniciresistens</name>
    <dbReference type="NCBI Taxonomy" id="1283306"/>
    <lineage>
        <taxon>Bacteria</taxon>
        <taxon>Pseudomonadati</taxon>
        <taxon>Pseudomonadota</taxon>
        <taxon>Betaproteobacteria</taxon>
        <taxon>Burkholderiales</taxon>
        <taxon>Comamonadaceae</taxon>
        <taxon>Xenophilus</taxon>
    </lineage>
</organism>
<protein>
    <submittedName>
        <fullName evidence="3">AAA family ATPase</fullName>
    </submittedName>
</protein>
<dbReference type="InterPro" id="IPR027417">
    <property type="entry name" value="P-loop_NTPase"/>
</dbReference>
<dbReference type="CDD" id="cd01026">
    <property type="entry name" value="TOPRIM_OLD"/>
    <property type="match status" value="1"/>
</dbReference>
<dbReference type="InterPro" id="IPR034139">
    <property type="entry name" value="TOPRIM_OLD"/>
</dbReference>
<evidence type="ECO:0000259" key="2">
    <source>
        <dbReference type="Pfam" id="PF20469"/>
    </source>
</evidence>
<dbReference type="SUPFAM" id="SSF52540">
    <property type="entry name" value="P-loop containing nucleoside triphosphate hydrolases"/>
    <property type="match status" value="1"/>
</dbReference>
<reference evidence="3" key="1">
    <citation type="submission" date="2023-01" db="EMBL/GenBank/DDBJ databases">
        <title>Xenophilus mangrovi sp. nov., isolated from soil of Mangrove nature reserve.</title>
        <authorList>
            <person name="Xu S."/>
            <person name="Liu Z."/>
            <person name="Xu Y."/>
        </authorList>
    </citation>
    <scope>NUCLEOTIDE SEQUENCE</scope>
    <source>
        <strain evidence="3">YW8</strain>
    </source>
</reference>
<dbReference type="InterPro" id="IPR041685">
    <property type="entry name" value="AAA_GajA/Old/RecF-like"/>
</dbReference>
<dbReference type="Gene3D" id="3.40.50.300">
    <property type="entry name" value="P-loop containing nucleotide triphosphate hydrolases"/>
    <property type="match status" value="2"/>
</dbReference>
<feature type="domain" description="Endonuclease GajA/Old nuclease/RecF-like AAA" evidence="1">
    <location>
        <begin position="366"/>
        <end position="409"/>
    </location>
</feature>
<feature type="domain" description="OLD protein-like TOPRIM" evidence="2">
    <location>
        <begin position="466"/>
        <end position="530"/>
    </location>
</feature>
<dbReference type="InterPro" id="IPR051396">
    <property type="entry name" value="Bact_Antivir_Def_Nuclease"/>
</dbReference>
<evidence type="ECO:0000259" key="1">
    <source>
        <dbReference type="Pfam" id="PF13175"/>
    </source>
</evidence>
<keyword evidence="4" id="KW-1185">Reference proteome</keyword>
<name>A0AAE3N5B6_9BURK</name>
<feature type="domain" description="Endonuclease GajA/Old nuclease/RecF-like AAA" evidence="1">
    <location>
        <begin position="8"/>
        <end position="52"/>
    </location>
</feature>
<comment type="caution">
    <text evidence="3">The sequence shown here is derived from an EMBL/GenBank/DDBJ whole genome shotgun (WGS) entry which is preliminary data.</text>
</comment>
<dbReference type="Proteomes" id="UP001212602">
    <property type="component" value="Unassembled WGS sequence"/>
</dbReference>
<dbReference type="AlphaFoldDB" id="A0AAE3N5B6"/>